<dbReference type="GO" id="GO:0008537">
    <property type="term" value="C:proteasome activator complex"/>
    <property type="evidence" value="ECO:0007669"/>
    <property type="project" value="InterPro"/>
</dbReference>
<dbReference type="Pfam" id="PF02251">
    <property type="entry name" value="PA28_N"/>
    <property type="match status" value="1"/>
</dbReference>
<dbReference type="InterPro" id="IPR009077">
    <property type="entry name" value="Proteasome_activ_PA28"/>
</dbReference>
<feature type="domain" description="Proteasome activator PA28 C-terminal" evidence="11">
    <location>
        <begin position="100"/>
        <end position="241"/>
    </location>
</feature>
<dbReference type="SUPFAM" id="SSF47216">
    <property type="entry name" value="Proteasome activator"/>
    <property type="match status" value="1"/>
</dbReference>
<dbReference type="InterPro" id="IPR036997">
    <property type="entry name" value="PA28_C_sf"/>
</dbReference>
<feature type="region of interest" description="Disordered" evidence="9">
    <location>
        <begin position="63"/>
        <end position="94"/>
    </location>
</feature>
<name>A0A668A0M4_9TELE</name>
<evidence type="ECO:0000256" key="9">
    <source>
        <dbReference type="SAM" id="MobiDB-lite"/>
    </source>
</evidence>
<evidence type="ECO:0000313" key="12">
    <source>
        <dbReference type="Ensembl" id="ENSMMDP00005046852.1"/>
    </source>
</evidence>
<evidence type="ECO:0000256" key="8">
    <source>
        <dbReference type="ARBA" id="ARBA00041908"/>
    </source>
</evidence>
<dbReference type="GeneID" id="115378803"/>
<dbReference type="Gene3D" id="1.20.120.180">
    <property type="entry name" value="Proteasome activator pa28, C-terminal domain"/>
    <property type="match status" value="1"/>
</dbReference>
<dbReference type="InterPro" id="IPR003186">
    <property type="entry name" value="PA28_C"/>
</dbReference>
<feature type="compositionally biased region" description="Acidic residues" evidence="9">
    <location>
        <begin position="73"/>
        <end position="85"/>
    </location>
</feature>
<dbReference type="GeneTree" id="ENSGT00950000183098"/>
<proteinExistence type="inferred from homology"/>
<dbReference type="FunCoup" id="A0A668A0M4">
    <property type="interactions" value="443"/>
</dbReference>
<dbReference type="CTD" id="5721"/>
<dbReference type="PANTHER" id="PTHR10660:SF6">
    <property type="entry name" value="PROTEASOME ACTIVATOR COMPLEX SUBUNIT 2"/>
    <property type="match status" value="1"/>
</dbReference>
<evidence type="ECO:0000256" key="4">
    <source>
        <dbReference type="ARBA" id="ARBA00022990"/>
    </source>
</evidence>
<dbReference type="GO" id="GO:0061136">
    <property type="term" value="P:regulation of proteasomal protein catabolic process"/>
    <property type="evidence" value="ECO:0007669"/>
    <property type="project" value="TreeGrafter"/>
</dbReference>
<dbReference type="GO" id="GO:0005654">
    <property type="term" value="C:nucleoplasm"/>
    <property type="evidence" value="ECO:0007669"/>
    <property type="project" value="TreeGrafter"/>
</dbReference>
<reference evidence="12" key="3">
    <citation type="submission" date="2025-09" db="UniProtKB">
        <authorList>
            <consortium name="Ensembl"/>
        </authorList>
    </citation>
    <scope>IDENTIFICATION</scope>
</reference>
<dbReference type="PANTHER" id="PTHR10660">
    <property type="entry name" value="PROTEASOME REGULATOR PA28"/>
    <property type="match status" value="1"/>
</dbReference>
<dbReference type="Gene3D" id="1.20.5.120">
    <property type="entry name" value="Proteasome activator pa28, N-terminal domain"/>
    <property type="match status" value="1"/>
</dbReference>
<sequence length="245" mass="27837">MSKTAVLKISSANAVKVENFRQSLYREAENLLSNYIPMKIFLLDGLLKDEVLSIKDMSSLQAPLEIPIPDPPASEEEDMETDKNEDDEKKKKKAPKCGFIKGNEKIMTLLDRVKPEIVGLREAIITVSCWIQHLIPKIEDGNDFGVAIQEKILERITAVKTKVDGFQTNINKYFSERGDAVAKASKETHVMDYRSLVHEKDEAIYAEIRVIVLDIRGFYAELYDIISKNLEKVTNPKGEEKPSMY</sequence>
<keyword evidence="3" id="KW-0647">Proteasome</keyword>
<protein>
    <recommendedName>
        <fullName evidence="7">Proteasome activator complex subunit 2</fullName>
    </recommendedName>
    <alternativeName>
        <fullName evidence="8">Proteasome activator 28 subunit beta</fullName>
    </alternativeName>
</protein>
<dbReference type="FunFam" id="1.20.120.180:FF:000002">
    <property type="entry name" value="Proteasome activator complex subunit 1"/>
    <property type="match status" value="1"/>
</dbReference>
<evidence type="ECO:0000256" key="1">
    <source>
        <dbReference type="ARBA" id="ARBA00005883"/>
    </source>
</evidence>
<keyword evidence="2" id="KW-0597">Phosphoprotein</keyword>
<organism evidence="12 13">
    <name type="scientific">Myripristis murdjan</name>
    <name type="common">pinecone soldierfish</name>
    <dbReference type="NCBI Taxonomy" id="586833"/>
    <lineage>
        <taxon>Eukaryota</taxon>
        <taxon>Metazoa</taxon>
        <taxon>Chordata</taxon>
        <taxon>Craniata</taxon>
        <taxon>Vertebrata</taxon>
        <taxon>Euteleostomi</taxon>
        <taxon>Actinopterygii</taxon>
        <taxon>Neopterygii</taxon>
        <taxon>Teleostei</taxon>
        <taxon>Neoteleostei</taxon>
        <taxon>Acanthomorphata</taxon>
        <taxon>Holocentriformes</taxon>
        <taxon>Holocentridae</taxon>
        <taxon>Myripristis</taxon>
    </lineage>
</organism>
<dbReference type="Proteomes" id="UP000472263">
    <property type="component" value="Chromosome 20"/>
</dbReference>
<dbReference type="GO" id="GO:2000045">
    <property type="term" value="P:regulation of G1/S transition of mitotic cell cycle"/>
    <property type="evidence" value="ECO:0007669"/>
    <property type="project" value="TreeGrafter"/>
</dbReference>
<dbReference type="InterPro" id="IPR036996">
    <property type="entry name" value="PA28_N_sf"/>
</dbReference>
<feature type="domain" description="Proteasome activator PA28 N-terminal" evidence="10">
    <location>
        <begin position="12"/>
        <end position="71"/>
    </location>
</feature>
<comment type="function">
    <text evidence="5">Implicated in immunoproteasome assembly and required for efficient antigen processing. The PA28 activator complex enhances the generation of class I binding peptides by altering the cleavage pattern of the proteasome.</text>
</comment>
<dbReference type="InterPro" id="IPR003185">
    <property type="entry name" value="Proteasome_activ_PA28_N"/>
</dbReference>
<dbReference type="Ensembl" id="ENSMMDT00005047786.1">
    <property type="protein sequence ID" value="ENSMMDP00005046852.1"/>
    <property type="gene ID" value="ENSMMDG00005021395.1"/>
</dbReference>
<dbReference type="RefSeq" id="XP_029935176.1">
    <property type="nucleotide sequence ID" value="XM_030079316.1"/>
</dbReference>
<evidence type="ECO:0000256" key="3">
    <source>
        <dbReference type="ARBA" id="ARBA00022942"/>
    </source>
</evidence>
<comment type="similarity">
    <text evidence="1">Belongs to the PA28 family.</text>
</comment>
<reference evidence="12" key="1">
    <citation type="submission" date="2019-06" db="EMBL/GenBank/DDBJ databases">
        <authorList>
            <consortium name="Wellcome Sanger Institute Data Sharing"/>
        </authorList>
    </citation>
    <scope>NUCLEOTIDE SEQUENCE [LARGE SCALE GENOMIC DNA]</scope>
</reference>
<reference evidence="12" key="2">
    <citation type="submission" date="2025-08" db="UniProtKB">
        <authorList>
            <consortium name="Ensembl"/>
        </authorList>
    </citation>
    <scope>IDENTIFICATION</scope>
</reference>
<evidence type="ECO:0000256" key="6">
    <source>
        <dbReference type="ARBA" id="ARBA00038631"/>
    </source>
</evidence>
<dbReference type="AlphaFoldDB" id="A0A668A0M4"/>
<evidence type="ECO:0000259" key="10">
    <source>
        <dbReference type="Pfam" id="PF02251"/>
    </source>
</evidence>
<keyword evidence="13" id="KW-1185">Reference proteome</keyword>
<evidence type="ECO:0000256" key="5">
    <source>
        <dbReference type="ARBA" id="ARBA00037467"/>
    </source>
</evidence>
<evidence type="ECO:0000259" key="11">
    <source>
        <dbReference type="Pfam" id="PF02252"/>
    </source>
</evidence>
<evidence type="ECO:0000256" key="7">
    <source>
        <dbReference type="ARBA" id="ARBA00039312"/>
    </source>
</evidence>
<gene>
    <name evidence="12" type="primary">PSME2</name>
    <name evidence="12" type="synonym">psme2</name>
</gene>
<comment type="subunit">
    <text evidence="6">Heterodimer of PSME1 and PSME2, which forms a hexameric ring.</text>
</comment>
<dbReference type="OrthoDB" id="6591885at2759"/>
<dbReference type="GO" id="GO:0061133">
    <property type="term" value="F:endopeptidase activator activity"/>
    <property type="evidence" value="ECO:0007669"/>
    <property type="project" value="TreeGrafter"/>
</dbReference>
<dbReference type="InParanoid" id="A0A668A0M4"/>
<dbReference type="Pfam" id="PF02252">
    <property type="entry name" value="PA28_C"/>
    <property type="match status" value="1"/>
</dbReference>
<evidence type="ECO:0000256" key="2">
    <source>
        <dbReference type="ARBA" id="ARBA00022553"/>
    </source>
</evidence>
<dbReference type="GO" id="GO:0005737">
    <property type="term" value="C:cytoplasm"/>
    <property type="evidence" value="ECO:0007669"/>
    <property type="project" value="TreeGrafter"/>
</dbReference>
<evidence type="ECO:0000313" key="13">
    <source>
        <dbReference type="Proteomes" id="UP000472263"/>
    </source>
</evidence>
<accession>A0A668A0M4</accession>
<dbReference type="InterPro" id="IPR036252">
    <property type="entry name" value="Proteasome_activ_sf"/>
</dbReference>
<keyword evidence="4" id="KW-0007">Acetylation</keyword>